<organism evidence="1 2">
    <name type="scientific">Ambrosiozyma monospora</name>
    <name type="common">Yeast</name>
    <name type="synonym">Endomycopsis monosporus</name>
    <dbReference type="NCBI Taxonomy" id="43982"/>
    <lineage>
        <taxon>Eukaryota</taxon>
        <taxon>Fungi</taxon>
        <taxon>Dikarya</taxon>
        <taxon>Ascomycota</taxon>
        <taxon>Saccharomycotina</taxon>
        <taxon>Pichiomycetes</taxon>
        <taxon>Pichiales</taxon>
        <taxon>Pichiaceae</taxon>
        <taxon>Ambrosiozyma</taxon>
    </lineage>
</organism>
<comment type="caution">
    <text evidence="1">The sequence shown here is derived from an EMBL/GenBank/DDBJ whole genome shotgun (WGS) entry which is preliminary data.</text>
</comment>
<dbReference type="Proteomes" id="UP001165064">
    <property type="component" value="Unassembled WGS sequence"/>
</dbReference>
<accession>A0ACB5T4W3</accession>
<keyword evidence="2" id="KW-1185">Reference proteome</keyword>
<dbReference type="EMBL" id="BSXS01003604">
    <property type="protein sequence ID" value="GME81597.1"/>
    <property type="molecule type" value="Genomic_DNA"/>
</dbReference>
<name>A0ACB5T4W3_AMBMO</name>
<evidence type="ECO:0000313" key="2">
    <source>
        <dbReference type="Proteomes" id="UP001165064"/>
    </source>
</evidence>
<evidence type="ECO:0000313" key="1">
    <source>
        <dbReference type="EMBL" id="GME81597.1"/>
    </source>
</evidence>
<gene>
    <name evidence="1" type="ORF">Amon02_000504400</name>
</gene>
<sequence>MKFQLMLSPTADERPEVLTVDVIAAAPAEVLSTTTSEFPSELKDDFVEGEEGVEKEEVEAEQKVDTPTEKKIPTPTPTPTEETGDVVDDKDDVKEDSPTAAPEDTHDHGLDVSEPEKKKTVVETSDVEPLSKSDVGSDNVADQEDKPESLSEKKVENEDEIKTGNDDEEPTQSQPEVITTELEAEPENDLPELKPLDPVPISTPEEVPITTVEDDLKSNLKLDNKSAEEVNPTTIDSPVSKDTSSSRTVATTTSTHTTPSETNNDKVENDDESIEDKVNNGHDKSSNNSRQGSPSSALNAITNTNNNNSVLHTPTSQSRSRTQSQSHPRSLPQPQQIFHSRSGSLAESLGTLVVSPGGGASGAGPALSLGLSASKSLPSVDLNSDSVVASDHLVRKSTSVASSLRLGDAIKFSSSSGAGSGAGADA</sequence>
<reference evidence="1" key="1">
    <citation type="submission" date="2023-04" db="EMBL/GenBank/DDBJ databases">
        <title>Ambrosiozyma monospora NBRC 10751.</title>
        <authorList>
            <person name="Ichikawa N."/>
            <person name="Sato H."/>
            <person name="Tonouchi N."/>
        </authorList>
    </citation>
    <scope>NUCLEOTIDE SEQUENCE</scope>
    <source>
        <strain evidence="1">NBRC 10751</strain>
    </source>
</reference>
<protein>
    <submittedName>
        <fullName evidence="1">Unnamed protein product</fullName>
    </submittedName>
</protein>
<proteinExistence type="predicted"/>